<dbReference type="Pfam" id="PF00146">
    <property type="entry name" value="NADHdh"/>
    <property type="match status" value="1"/>
</dbReference>
<evidence type="ECO:0000256" key="2">
    <source>
        <dbReference type="ARBA" id="ARBA00022692"/>
    </source>
</evidence>
<protein>
    <submittedName>
        <fullName evidence="5">Uncharacterized protein</fullName>
    </submittedName>
</protein>
<dbReference type="PANTHER" id="PTHR48185:SF1">
    <property type="entry name" value="NADH:QUINONE OXIDOREDUCTASE_MRP ANTIPORTER MEMBRANE SUBUNIT DOMAIN-CONTAINING PROTEIN"/>
    <property type="match status" value="1"/>
</dbReference>
<keyword evidence="4" id="KW-0472">Membrane</keyword>
<comment type="subcellular location">
    <subcellularLocation>
        <location evidence="1">Membrane</location>
        <topology evidence="1">Multi-pass membrane protein</topology>
    </subcellularLocation>
</comment>
<evidence type="ECO:0000256" key="4">
    <source>
        <dbReference type="ARBA" id="ARBA00023136"/>
    </source>
</evidence>
<reference evidence="5 6" key="1">
    <citation type="submission" date="2020-08" db="EMBL/GenBank/DDBJ databases">
        <title>Plant Genome Project.</title>
        <authorList>
            <person name="Zhang R.-G."/>
        </authorList>
    </citation>
    <scope>NUCLEOTIDE SEQUENCE [LARGE SCALE GENOMIC DNA]</scope>
    <source>
        <tissue evidence="5">Rhizome</tissue>
    </source>
</reference>
<keyword evidence="2" id="KW-0812">Transmembrane</keyword>
<evidence type="ECO:0000313" key="6">
    <source>
        <dbReference type="Proteomes" id="UP000734854"/>
    </source>
</evidence>
<evidence type="ECO:0000256" key="1">
    <source>
        <dbReference type="ARBA" id="ARBA00004141"/>
    </source>
</evidence>
<dbReference type="EMBL" id="JACMSC010000157">
    <property type="protein sequence ID" value="KAG6466478.1"/>
    <property type="molecule type" value="Genomic_DNA"/>
</dbReference>
<dbReference type="InterPro" id="IPR018086">
    <property type="entry name" value="NADH_UbQ_OxRdtase_su1_CS"/>
</dbReference>
<proteinExistence type="predicted"/>
<dbReference type="PROSITE" id="PS00668">
    <property type="entry name" value="COMPLEX1_ND1_2"/>
    <property type="match status" value="1"/>
</dbReference>
<evidence type="ECO:0000313" key="5">
    <source>
        <dbReference type="EMBL" id="KAG6466478.1"/>
    </source>
</evidence>
<name>A0A8J5C4L4_ZINOF</name>
<organism evidence="5 6">
    <name type="scientific">Zingiber officinale</name>
    <name type="common">Ginger</name>
    <name type="synonym">Amomum zingiber</name>
    <dbReference type="NCBI Taxonomy" id="94328"/>
    <lineage>
        <taxon>Eukaryota</taxon>
        <taxon>Viridiplantae</taxon>
        <taxon>Streptophyta</taxon>
        <taxon>Embryophyta</taxon>
        <taxon>Tracheophyta</taxon>
        <taxon>Spermatophyta</taxon>
        <taxon>Magnoliopsida</taxon>
        <taxon>Liliopsida</taxon>
        <taxon>Zingiberales</taxon>
        <taxon>Zingiberaceae</taxon>
        <taxon>Zingiber</taxon>
    </lineage>
</organism>
<comment type="caution">
    <text evidence="5">The sequence shown here is derived from an EMBL/GenBank/DDBJ whole genome shotgun (WGS) entry which is preliminary data.</text>
</comment>
<dbReference type="GO" id="GO:0016020">
    <property type="term" value="C:membrane"/>
    <property type="evidence" value="ECO:0007669"/>
    <property type="project" value="UniProtKB-SubCell"/>
</dbReference>
<dbReference type="AlphaFoldDB" id="A0A8J5C4L4"/>
<gene>
    <name evidence="5" type="ORF">ZIOFF_075709</name>
</gene>
<dbReference type="PANTHER" id="PTHR48185">
    <property type="entry name" value="BNACNNG12700D PROTEIN"/>
    <property type="match status" value="1"/>
</dbReference>
<keyword evidence="3" id="KW-1133">Transmembrane helix</keyword>
<sequence length="213" mass="23188">MSPTRPDFHYFSFLGGFGQEGQRCCFLSVPSAPSFHGPLTEEEMREDPGPELEGLGYRAVSAVGGALRSAAQMVPYEVSIGLILIVRLRPLLPIGVTGCASDKSTDEPHARKLARVVLAGDPETNRAPFDLPEAEAELVAGYNVEYARDVILSSSQLAEANVPGTHSDLNKGWYQLQKKRFREEKRGALFILHSKLMNVGSELSAFLSKRGVG</sequence>
<dbReference type="InterPro" id="IPR001694">
    <property type="entry name" value="NADH_UbQ_OxRdtase_su1/FPO"/>
</dbReference>
<evidence type="ECO:0000256" key="3">
    <source>
        <dbReference type="ARBA" id="ARBA00022989"/>
    </source>
</evidence>
<keyword evidence="6" id="KW-1185">Reference proteome</keyword>
<accession>A0A8J5C4L4</accession>
<dbReference type="Proteomes" id="UP000734854">
    <property type="component" value="Unassembled WGS sequence"/>
</dbReference>